<dbReference type="EC" id="1.11.1.21" evidence="10 12"/>
<dbReference type="PRINTS" id="PR00458">
    <property type="entry name" value="PEROXIDASE"/>
</dbReference>
<dbReference type="CDD" id="cd00649">
    <property type="entry name" value="catalase_peroxidase_1"/>
    <property type="match status" value="1"/>
</dbReference>
<evidence type="ECO:0000256" key="7">
    <source>
        <dbReference type="ARBA" id="ARBA00049145"/>
    </source>
</evidence>
<feature type="cross-link" description="Tryptophyl-tyrosyl-methioninium (Tyr-Met) (with Trp-113)" evidence="12">
    <location>
        <begin position="241"/>
        <end position="267"/>
    </location>
</feature>
<comment type="catalytic activity">
    <reaction evidence="7 12 13">
        <text>2 H2O2 = O2 + 2 H2O</text>
        <dbReference type="Rhea" id="RHEA:20309"/>
        <dbReference type="ChEBI" id="CHEBI:15377"/>
        <dbReference type="ChEBI" id="CHEBI:15379"/>
        <dbReference type="ChEBI" id="CHEBI:16240"/>
        <dbReference type="EC" id="1.11.1.21"/>
    </reaction>
</comment>
<organism evidence="16 17">
    <name type="scientific">Algoriphagus locisalis</name>
    <dbReference type="NCBI Taxonomy" id="305507"/>
    <lineage>
        <taxon>Bacteria</taxon>
        <taxon>Pseudomonadati</taxon>
        <taxon>Bacteroidota</taxon>
        <taxon>Cytophagia</taxon>
        <taxon>Cytophagales</taxon>
        <taxon>Cyclobacteriaceae</taxon>
        <taxon>Algoriphagus</taxon>
    </lineage>
</organism>
<comment type="catalytic activity">
    <reaction evidence="8 12 13">
        <text>H2O2 + AH2 = A + 2 H2O</text>
        <dbReference type="Rhea" id="RHEA:30275"/>
        <dbReference type="ChEBI" id="CHEBI:13193"/>
        <dbReference type="ChEBI" id="CHEBI:15377"/>
        <dbReference type="ChEBI" id="CHEBI:16240"/>
        <dbReference type="ChEBI" id="CHEBI:17499"/>
        <dbReference type="EC" id="1.11.1.21"/>
    </reaction>
</comment>
<dbReference type="SUPFAM" id="SSF48113">
    <property type="entry name" value="Heme-dependent peroxidases"/>
    <property type="match status" value="2"/>
</dbReference>
<dbReference type="GO" id="GO:0070301">
    <property type="term" value="P:cellular response to hydrogen peroxide"/>
    <property type="evidence" value="ECO:0007669"/>
    <property type="project" value="TreeGrafter"/>
</dbReference>
<keyword evidence="5 12" id="KW-0408">Iron</keyword>
<dbReference type="Pfam" id="PF00141">
    <property type="entry name" value="peroxidase"/>
    <property type="match status" value="2"/>
</dbReference>
<dbReference type="InterPro" id="IPR019794">
    <property type="entry name" value="Peroxidases_AS"/>
</dbReference>
<dbReference type="Gene3D" id="1.10.420.10">
    <property type="entry name" value="Peroxidase, domain 2"/>
    <property type="match status" value="2"/>
</dbReference>
<evidence type="ECO:0000256" key="5">
    <source>
        <dbReference type="ARBA" id="ARBA00023004"/>
    </source>
</evidence>
<name>A0A1I7E2D9_9BACT</name>
<evidence type="ECO:0000259" key="15">
    <source>
        <dbReference type="PROSITE" id="PS50873"/>
    </source>
</evidence>
<dbReference type="Gene3D" id="1.10.520.10">
    <property type="match status" value="2"/>
</dbReference>
<evidence type="ECO:0000256" key="8">
    <source>
        <dbReference type="ARBA" id="ARBA00051651"/>
    </source>
</evidence>
<keyword evidence="3 12" id="KW-0479">Metal-binding</keyword>
<evidence type="ECO:0000256" key="2">
    <source>
        <dbReference type="ARBA" id="ARBA00022617"/>
    </source>
</evidence>
<protein>
    <recommendedName>
        <fullName evidence="11 12">Catalase-peroxidase</fullName>
        <shortName evidence="12">CP</shortName>
        <ecNumber evidence="10 12">1.11.1.21</ecNumber>
    </recommendedName>
    <alternativeName>
        <fullName evidence="12">Peroxidase/catalase</fullName>
    </alternativeName>
</protein>
<dbReference type="GO" id="GO:0046872">
    <property type="term" value="F:metal ion binding"/>
    <property type="evidence" value="ECO:0007669"/>
    <property type="project" value="UniProtKB-KW"/>
</dbReference>
<dbReference type="PANTHER" id="PTHR30555:SF0">
    <property type="entry name" value="CATALASE-PEROXIDASE"/>
    <property type="match status" value="1"/>
</dbReference>
<dbReference type="CDD" id="cd08200">
    <property type="entry name" value="catalase_peroxidase_2"/>
    <property type="match status" value="1"/>
</dbReference>
<evidence type="ECO:0000256" key="4">
    <source>
        <dbReference type="ARBA" id="ARBA00023002"/>
    </source>
</evidence>
<dbReference type="NCBIfam" id="NF011635">
    <property type="entry name" value="PRK15061.1"/>
    <property type="match status" value="1"/>
</dbReference>
<dbReference type="InterPro" id="IPR002016">
    <property type="entry name" value="Haem_peroxidase"/>
</dbReference>
<keyword evidence="17" id="KW-1185">Reference proteome</keyword>
<keyword evidence="1 12" id="KW-0575">Peroxidase</keyword>
<dbReference type="GO" id="GO:0005829">
    <property type="term" value="C:cytosol"/>
    <property type="evidence" value="ECO:0007669"/>
    <property type="project" value="TreeGrafter"/>
</dbReference>
<accession>A0A1I7E2D9</accession>
<comment type="caution">
    <text evidence="12">Lacks conserved residue(s) required for the propagation of feature annotation.</text>
</comment>
<dbReference type="InterPro" id="IPR000763">
    <property type="entry name" value="Catalase_peroxidase"/>
</dbReference>
<evidence type="ECO:0000256" key="11">
    <source>
        <dbReference type="ARBA" id="ARBA00074141"/>
    </source>
</evidence>
<dbReference type="NCBIfam" id="TIGR00198">
    <property type="entry name" value="cat_per_HPI"/>
    <property type="match status" value="1"/>
</dbReference>
<evidence type="ECO:0000256" key="10">
    <source>
        <dbReference type="ARBA" id="ARBA00067012"/>
    </source>
</evidence>
<dbReference type="FunFam" id="1.10.420.10:FF:000004">
    <property type="entry name" value="Catalase-peroxidase"/>
    <property type="match status" value="1"/>
</dbReference>
<evidence type="ECO:0000256" key="1">
    <source>
        <dbReference type="ARBA" id="ARBA00022559"/>
    </source>
</evidence>
<evidence type="ECO:0000256" key="6">
    <source>
        <dbReference type="ARBA" id="ARBA00023324"/>
    </source>
</evidence>
<dbReference type="FunFam" id="1.10.520.10:FF:000004">
    <property type="entry name" value="Catalase-peroxidase"/>
    <property type="match status" value="1"/>
</dbReference>
<dbReference type="PROSITE" id="PS50873">
    <property type="entry name" value="PEROXIDASE_4"/>
    <property type="match status" value="1"/>
</dbReference>
<dbReference type="GO" id="GO:0020037">
    <property type="term" value="F:heme binding"/>
    <property type="evidence" value="ECO:0007669"/>
    <property type="project" value="InterPro"/>
</dbReference>
<evidence type="ECO:0000313" key="17">
    <source>
        <dbReference type="Proteomes" id="UP000199673"/>
    </source>
</evidence>
<dbReference type="Proteomes" id="UP000199673">
    <property type="component" value="Unassembled WGS sequence"/>
</dbReference>
<reference evidence="17" key="1">
    <citation type="submission" date="2016-10" db="EMBL/GenBank/DDBJ databases">
        <authorList>
            <person name="Varghese N."/>
            <person name="Submissions S."/>
        </authorList>
    </citation>
    <scope>NUCLEOTIDE SEQUENCE [LARGE SCALE GENOMIC DNA]</scope>
    <source>
        <strain evidence="17">DSM 23445</strain>
    </source>
</reference>
<comment type="PTM">
    <text evidence="12">Formation of the three residue Trp-Tyr-Met cross-link is important for the catalase, but not the peroxidase activity of the enzyme.</text>
</comment>
<dbReference type="HAMAP" id="MF_01961">
    <property type="entry name" value="Catal_peroxid"/>
    <property type="match status" value="1"/>
</dbReference>
<evidence type="ECO:0000256" key="14">
    <source>
        <dbReference type="SAM" id="MobiDB-lite"/>
    </source>
</evidence>
<evidence type="ECO:0000256" key="13">
    <source>
        <dbReference type="RuleBase" id="RU003451"/>
    </source>
</evidence>
<feature type="site" description="Transition state stabilizer" evidence="12">
    <location>
        <position position="110"/>
    </location>
</feature>
<keyword evidence="6 12" id="KW-0376">Hydrogen peroxide</keyword>
<dbReference type="PANTHER" id="PTHR30555">
    <property type="entry name" value="HYDROPEROXIDASE I, BIFUNCTIONAL CATALASE-PEROXIDASE"/>
    <property type="match status" value="1"/>
</dbReference>
<dbReference type="InterPro" id="IPR019793">
    <property type="entry name" value="Peroxidases_heam-ligand_BS"/>
</dbReference>
<dbReference type="FunFam" id="1.10.420.10:FF:000002">
    <property type="entry name" value="Catalase-peroxidase"/>
    <property type="match status" value="1"/>
</dbReference>
<gene>
    <name evidence="12" type="primary">katG</name>
    <name evidence="16" type="ORF">SAMN04489724_4768</name>
</gene>
<dbReference type="EMBL" id="FPBF01000009">
    <property type="protein sequence ID" value="SFU18112.1"/>
    <property type="molecule type" value="Genomic_DNA"/>
</dbReference>
<proteinExistence type="inferred from homology"/>
<dbReference type="RefSeq" id="WP_091697905.1">
    <property type="nucleotide sequence ID" value="NZ_FPBF01000009.1"/>
</dbReference>
<feature type="active site" description="Proton acceptor" evidence="12">
    <location>
        <position position="114"/>
    </location>
</feature>
<dbReference type="InterPro" id="IPR010255">
    <property type="entry name" value="Haem_peroxidase_sf"/>
</dbReference>
<comment type="similarity">
    <text evidence="9 12 13">Belongs to the peroxidase family. Peroxidase/catalase subfamily.</text>
</comment>
<dbReference type="PRINTS" id="PR00460">
    <property type="entry name" value="BPEROXIDASE"/>
</dbReference>
<keyword evidence="2 12" id="KW-0349">Heme</keyword>
<evidence type="ECO:0000256" key="12">
    <source>
        <dbReference type="HAMAP-Rule" id="MF_01961"/>
    </source>
</evidence>
<dbReference type="GO" id="GO:0004096">
    <property type="term" value="F:catalase activity"/>
    <property type="evidence" value="ECO:0007669"/>
    <property type="project" value="UniProtKB-UniRule"/>
</dbReference>
<comment type="function">
    <text evidence="12">Bifunctional enzyme with both catalase and broad-spectrum peroxidase activity.</text>
</comment>
<dbReference type="AlphaFoldDB" id="A0A1I7E2D9"/>
<evidence type="ECO:0000256" key="9">
    <source>
        <dbReference type="ARBA" id="ARBA00060838"/>
    </source>
</evidence>
<dbReference type="PROSITE" id="PS00435">
    <property type="entry name" value="PEROXIDASE_1"/>
    <property type="match status" value="1"/>
</dbReference>
<keyword evidence="4 12" id="KW-0560">Oxidoreductase</keyword>
<evidence type="ECO:0000313" key="16">
    <source>
        <dbReference type="EMBL" id="SFU18112.1"/>
    </source>
</evidence>
<dbReference type="GO" id="GO:0042744">
    <property type="term" value="P:hydrogen peroxide catabolic process"/>
    <property type="evidence" value="ECO:0007669"/>
    <property type="project" value="UniProtKB-KW"/>
</dbReference>
<comment type="cofactor">
    <cofactor evidence="12">
        <name>heme b</name>
        <dbReference type="ChEBI" id="CHEBI:60344"/>
    </cofactor>
    <text evidence="12">Binds 1 heme b (iron(II)-protoporphyrin IX) group per dimer.</text>
</comment>
<dbReference type="PROSITE" id="PS00436">
    <property type="entry name" value="PEROXIDASE_2"/>
    <property type="match status" value="1"/>
</dbReference>
<dbReference type="FunFam" id="1.10.520.10:FF:000002">
    <property type="entry name" value="Catalase-peroxidase"/>
    <property type="match status" value="1"/>
</dbReference>
<sequence>MDNKENGHKHTDSVWDVNESDAKCPFTSGAISQSAGGGTKNRDWWPNQLNLNILRQHSSKSNPLGPDFNYAEEFKKLDLAAVKQDLADLMTDSQDWWPADFGHYGPFFIRMAWHSAGTYRIADGRGGGGSGSQRFAPLNSWPDNANLDKARYLLWPIKQKYGNKLSWADLLILAGNVSLETMGLKTFGFAGGREDVWEPEEDIYWGSEGEWLGDQERYAGSSNGERNLENPLGASHMGLIYVNPEGPKGQPDPIGAAHDIRETFGRMAMNDEETVALIAGGHTFGKTHGAADAGEYVGHEPEGASIEEMGLGWKNSFGKGHSEDTITSGIEVTWTTTPTQWSNNFFENLFGFDWELTKSPGGAYQWKPKGDAGAGTVPDAHDPSKRHAPNMLTTDLALKEDPEYAKISRRFFENPDEFADAFSRAWFKLTHRDMGPIQRYLGPEVPTEELIWQDPIPAVNHELVNEQDVASLKAKVLDSGLSVSELVTTAWASASTFRGSDMRGGANGARIRLSPQKFWEVNNPAQLGKVLDKLEAIQKEFNASQTGGKQISLADLIVLAGCAGVEQAAKNAGHEVKVPFTPGRADASQAQTDVSSFAAMEPAADGFRNYFRPTHKASAEEMLIDRAQLLKLTPPEMTVLVGGLRVLGTNYDNSKHGVFTSTPGALTNDFFKNILDMRITWKAADSGQHAFLGSDRKTGQVKWTGTRADLIFGSNSELRALSEFYASADSNEKFLKDFVAAWDKVMMLDRYDLA</sequence>
<dbReference type="OrthoDB" id="9759743at2"/>
<feature type="region of interest" description="Disordered" evidence="14">
    <location>
        <begin position="368"/>
        <end position="389"/>
    </location>
</feature>
<feature type="binding site" description="axial binding residue" evidence="12">
    <location>
        <position position="282"/>
    </location>
    <ligand>
        <name>heme b</name>
        <dbReference type="ChEBI" id="CHEBI:60344"/>
    </ligand>
    <ligandPart>
        <name>Fe</name>
        <dbReference type="ChEBI" id="CHEBI:18248"/>
    </ligandPart>
</feature>
<dbReference type="STRING" id="305507.SAMN04489724_4768"/>
<feature type="domain" description="Plant heme peroxidase family profile" evidence="15">
    <location>
        <begin position="147"/>
        <end position="439"/>
    </location>
</feature>
<comment type="subunit">
    <text evidence="12">Homodimer or homotetramer.</text>
</comment>
<evidence type="ECO:0000256" key="3">
    <source>
        <dbReference type="ARBA" id="ARBA00022723"/>
    </source>
</evidence>